<dbReference type="Proteomes" id="UP000271469">
    <property type="component" value="Chromosome"/>
</dbReference>
<dbReference type="GO" id="GO:0046872">
    <property type="term" value="F:metal ion binding"/>
    <property type="evidence" value="ECO:0007669"/>
    <property type="project" value="UniProtKB-KW"/>
</dbReference>
<gene>
    <name evidence="4" type="primary">fucA</name>
    <name evidence="4" type="ORF">D7316_05126</name>
</gene>
<keyword evidence="5" id="KW-1185">Reference proteome</keyword>
<dbReference type="GO" id="GO:0019323">
    <property type="term" value="P:pentose catabolic process"/>
    <property type="evidence" value="ECO:0007669"/>
    <property type="project" value="TreeGrafter"/>
</dbReference>
<dbReference type="SMART" id="SM01007">
    <property type="entry name" value="Aldolase_II"/>
    <property type="match status" value="1"/>
</dbReference>
<dbReference type="GO" id="GO:0008738">
    <property type="term" value="F:L-fuculose-phosphate aldolase activity"/>
    <property type="evidence" value="ECO:0007669"/>
    <property type="project" value="UniProtKB-EC"/>
</dbReference>
<evidence type="ECO:0000259" key="3">
    <source>
        <dbReference type="SMART" id="SM01007"/>
    </source>
</evidence>
<feature type="domain" description="Class II aldolase/adducin N-terminal" evidence="3">
    <location>
        <begin position="8"/>
        <end position="182"/>
    </location>
</feature>
<evidence type="ECO:0000256" key="1">
    <source>
        <dbReference type="ARBA" id="ARBA00022723"/>
    </source>
</evidence>
<dbReference type="SUPFAM" id="SSF53639">
    <property type="entry name" value="AraD/HMP-PK domain-like"/>
    <property type="match status" value="1"/>
</dbReference>
<evidence type="ECO:0000256" key="2">
    <source>
        <dbReference type="ARBA" id="ARBA00023239"/>
    </source>
</evidence>
<proteinExistence type="predicted"/>
<accession>A0A3G8JV97</accession>
<name>A0A3G8JV97_9ACTN</name>
<dbReference type="PANTHER" id="PTHR22789:SF0">
    <property type="entry name" value="3-OXO-TETRONATE 4-PHOSPHATE DECARBOXYLASE-RELATED"/>
    <property type="match status" value="1"/>
</dbReference>
<dbReference type="EMBL" id="CP033972">
    <property type="protein sequence ID" value="AZG48509.1"/>
    <property type="molecule type" value="Genomic_DNA"/>
</dbReference>
<evidence type="ECO:0000313" key="5">
    <source>
        <dbReference type="Proteomes" id="UP000271469"/>
    </source>
</evidence>
<dbReference type="InterPro" id="IPR001303">
    <property type="entry name" value="Aldolase_II/adducin_N"/>
</dbReference>
<sequence>MRFSDERAALAAAAHRLAREGMTHGTGGNLSVRMGDRVVLTPSGCRLADVTADQMVVVDLDGVVVEDTTFRPTSELRIHLDVYRHTSATAVVHAHPVASIAVANIVDDLPVVHYTAALLGGSIRVAPYAVFGSRALGDGVATALSDRTAALMRNHGSVAYADDLDTACDRIELVDWLADVYLRSAAVAPPATLDADDIVEVVVAATERQYTPFPGRKS</sequence>
<evidence type="ECO:0000313" key="4">
    <source>
        <dbReference type="EMBL" id="AZG48509.1"/>
    </source>
</evidence>
<protein>
    <submittedName>
        <fullName evidence="4">L-fuculose phosphate aldolase</fullName>
        <ecNumber evidence="4">4.1.2.17</ecNumber>
    </submittedName>
</protein>
<keyword evidence="1" id="KW-0479">Metal-binding</keyword>
<dbReference type="OrthoDB" id="9786287at2"/>
<dbReference type="RefSeq" id="WP_124710705.1">
    <property type="nucleotide sequence ID" value="NZ_CP033972.1"/>
</dbReference>
<dbReference type="InterPro" id="IPR050197">
    <property type="entry name" value="Aldolase_class_II_sugar_metab"/>
</dbReference>
<dbReference type="EC" id="4.1.2.17" evidence="4"/>
<reference evidence="4 5" key="1">
    <citation type="submission" date="2018-11" db="EMBL/GenBank/DDBJ databases">
        <title>Gordonia insulae sp. nov., isolated from an island soil.</title>
        <authorList>
            <person name="Kim Y.S."/>
            <person name="Kim S.B."/>
        </authorList>
    </citation>
    <scope>NUCLEOTIDE SEQUENCE [LARGE SCALE GENOMIC DNA]</scope>
    <source>
        <strain evidence="4 5">MMS17-SY073</strain>
    </source>
</reference>
<dbReference type="GO" id="GO:0005829">
    <property type="term" value="C:cytosol"/>
    <property type="evidence" value="ECO:0007669"/>
    <property type="project" value="TreeGrafter"/>
</dbReference>
<dbReference type="KEGG" id="gom:D7316_05126"/>
<dbReference type="AlphaFoldDB" id="A0A3G8JV97"/>
<dbReference type="PANTHER" id="PTHR22789">
    <property type="entry name" value="FUCULOSE PHOSPHATE ALDOLASE"/>
    <property type="match status" value="1"/>
</dbReference>
<dbReference type="Pfam" id="PF00596">
    <property type="entry name" value="Aldolase_II"/>
    <property type="match status" value="1"/>
</dbReference>
<dbReference type="Gene3D" id="3.40.225.10">
    <property type="entry name" value="Class II aldolase/adducin N-terminal domain"/>
    <property type="match status" value="1"/>
</dbReference>
<keyword evidence="2 4" id="KW-0456">Lyase</keyword>
<dbReference type="InterPro" id="IPR036409">
    <property type="entry name" value="Aldolase_II/adducin_N_sf"/>
</dbReference>
<organism evidence="4 5">
    <name type="scientific">Gordonia insulae</name>
    <dbReference type="NCBI Taxonomy" id="2420509"/>
    <lineage>
        <taxon>Bacteria</taxon>
        <taxon>Bacillati</taxon>
        <taxon>Actinomycetota</taxon>
        <taxon>Actinomycetes</taxon>
        <taxon>Mycobacteriales</taxon>
        <taxon>Gordoniaceae</taxon>
        <taxon>Gordonia</taxon>
    </lineage>
</organism>